<dbReference type="GO" id="GO:0003676">
    <property type="term" value="F:nucleic acid binding"/>
    <property type="evidence" value="ECO:0007669"/>
    <property type="project" value="InterPro"/>
</dbReference>
<proteinExistence type="predicted"/>
<dbReference type="Gene3D" id="3.30.420.10">
    <property type="entry name" value="Ribonuclease H-like superfamily/Ribonuclease H"/>
    <property type="match status" value="1"/>
</dbReference>
<keyword evidence="2" id="KW-1185">Reference proteome</keyword>
<dbReference type="OrthoDB" id="7156841at2759"/>
<evidence type="ECO:0000313" key="2">
    <source>
        <dbReference type="Proteomes" id="UP000801492"/>
    </source>
</evidence>
<evidence type="ECO:0000313" key="1">
    <source>
        <dbReference type="EMBL" id="KAF2887105.1"/>
    </source>
</evidence>
<accession>A0A8K0CGZ6</accession>
<dbReference type="Proteomes" id="UP000801492">
    <property type="component" value="Unassembled WGS sequence"/>
</dbReference>
<dbReference type="InterPro" id="IPR036397">
    <property type="entry name" value="RNaseH_sf"/>
</dbReference>
<name>A0A8K0CGZ6_IGNLU</name>
<dbReference type="AlphaFoldDB" id="A0A8K0CGZ6"/>
<dbReference type="EMBL" id="VTPC01085161">
    <property type="protein sequence ID" value="KAF2887105.1"/>
    <property type="molecule type" value="Genomic_DNA"/>
</dbReference>
<protein>
    <submittedName>
        <fullName evidence="1">Uncharacterized protein</fullName>
    </submittedName>
</protein>
<reference evidence="1" key="1">
    <citation type="submission" date="2019-08" db="EMBL/GenBank/DDBJ databases">
        <title>The genome of the North American firefly Photinus pyralis.</title>
        <authorList>
            <consortium name="Photinus pyralis genome working group"/>
            <person name="Fallon T.R."/>
            <person name="Sander Lower S.E."/>
            <person name="Weng J.-K."/>
        </authorList>
    </citation>
    <scope>NUCLEOTIDE SEQUENCE</scope>
    <source>
        <strain evidence="1">TRF0915ILg1</strain>
        <tissue evidence="1">Whole body</tissue>
    </source>
</reference>
<organism evidence="1 2">
    <name type="scientific">Ignelater luminosus</name>
    <name type="common">Cucubano</name>
    <name type="synonym">Pyrophorus luminosus</name>
    <dbReference type="NCBI Taxonomy" id="2038154"/>
    <lineage>
        <taxon>Eukaryota</taxon>
        <taxon>Metazoa</taxon>
        <taxon>Ecdysozoa</taxon>
        <taxon>Arthropoda</taxon>
        <taxon>Hexapoda</taxon>
        <taxon>Insecta</taxon>
        <taxon>Pterygota</taxon>
        <taxon>Neoptera</taxon>
        <taxon>Endopterygota</taxon>
        <taxon>Coleoptera</taxon>
        <taxon>Polyphaga</taxon>
        <taxon>Elateriformia</taxon>
        <taxon>Elateroidea</taxon>
        <taxon>Elateridae</taxon>
        <taxon>Agrypninae</taxon>
        <taxon>Pyrophorini</taxon>
        <taxon>Ignelater</taxon>
    </lineage>
</organism>
<gene>
    <name evidence="1" type="ORF">ILUMI_19068</name>
</gene>
<sequence length="177" mass="20679">MYAKAFLITSMTRNREQKPLVEKLAPVRNGKIIDETYCAVDPNYVPGRKYYHCTSSEDGMDEYGVFKQKTYFFTRCGNMPYAVRCTEFLKLNNVDFVTKVNNAPNIPQVRPIEKYWALLKRECAKRKTLAKNLNSFRQILQTAVRKVSENNGPALMNHLRKKLRQVGRKSIYEAYKH</sequence>
<comment type="caution">
    <text evidence="1">The sequence shown here is derived from an EMBL/GenBank/DDBJ whole genome shotgun (WGS) entry which is preliminary data.</text>
</comment>